<evidence type="ECO:0000256" key="1">
    <source>
        <dbReference type="ARBA" id="ARBA00010652"/>
    </source>
</evidence>
<evidence type="ECO:0000313" key="5">
    <source>
        <dbReference type="Proteomes" id="UP000193866"/>
    </source>
</evidence>
<gene>
    <name evidence="4" type="ORF">AWC16_16920</name>
</gene>
<proteinExistence type="inferred from homology"/>
<dbReference type="GO" id="GO:0052572">
    <property type="term" value="P:response to host immune response"/>
    <property type="evidence" value="ECO:0007669"/>
    <property type="project" value="TreeGrafter"/>
</dbReference>
<sequence length="393" mass="38638">MLDFGVLPPEVTSARIYSGPGSVPIIAAATAWDGLAAQLEAFAQGYASITLSLEGEGWSGPAAAAMAAAATPFAEWAAATAAQATQAASQARAAAAAYEAALAATVPPAAVTANRTQLQQLSATNIFGQNTPAIATTEADYSEMWAQDTGAMYGYAASSSHAAELPPFAEPPPTTNPAGLAAQEASVAEAAATAGAQDLTKVMSALPQQLENLSTGPGAVSATAAPTLKELLLLEEIGMVNTLSGPSTYALQLVRTLANGGSFLLAAQKFLSAGAGAAAAAAPAVATAGAAELDAAGAGGAVLASVGEATSVGALSAPHAWAEAVPVATMAEDPLFLSDVELAAESEAEGLTPSMMGALPAAALGGALARGSVSNVLRVAPRRFKMPRHSAGG</sequence>
<dbReference type="Proteomes" id="UP000193866">
    <property type="component" value="Unassembled WGS sequence"/>
</dbReference>
<dbReference type="InterPro" id="IPR038332">
    <property type="entry name" value="PPE_sf"/>
</dbReference>
<dbReference type="FunFam" id="1.20.1260.20:FF:000001">
    <property type="entry name" value="PPE family protein PPE41"/>
    <property type="match status" value="1"/>
</dbReference>
<dbReference type="SUPFAM" id="SSF140459">
    <property type="entry name" value="PE/PPE dimer-like"/>
    <property type="match status" value="1"/>
</dbReference>
<dbReference type="Pfam" id="PF12484">
    <property type="entry name" value="PPE-SVP"/>
    <property type="match status" value="1"/>
</dbReference>
<dbReference type="InterPro" id="IPR022171">
    <property type="entry name" value="PPE_C"/>
</dbReference>
<evidence type="ECO:0000259" key="3">
    <source>
        <dbReference type="Pfam" id="PF12484"/>
    </source>
</evidence>
<evidence type="ECO:0000259" key="2">
    <source>
        <dbReference type="Pfam" id="PF00823"/>
    </source>
</evidence>
<evidence type="ECO:0008006" key="6">
    <source>
        <dbReference type="Google" id="ProtNLM"/>
    </source>
</evidence>
<protein>
    <recommendedName>
        <fullName evidence="6">PPE family domain-containing protein</fullName>
    </recommendedName>
</protein>
<dbReference type="OrthoDB" id="4753567at2"/>
<accession>A0A1X1YEH5</accession>
<name>A0A1X1YEH5_9MYCO</name>
<organism evidence="4 5">
    <name type="scientific">Mycolicibacter longobardus</name>
    <dbReference type="NCBI Taxonomy" id="1108812"/>
    <lineage>
        <taxon>Bacteria</taxon>
        <taxon>Bacillati</taxon>
        <taxon>Actinomycetota</taxon>
        <taxon>Actinomycetes</taxon>
        <taxon>Mycobacteriales</taxon>
        <taxon>Mycobacteriaceae</taxon>
        <taxon>Mycolicibacter</taxon>
    </lineage>
</organism>
<dbReference type="Pfam" id="PF00823">
    <property type="entry name" value="PPE"/>
    <property type="match status" value="1"/>
</dbReference>
<dbReference type="RefSeq" id="WP_085265682.1">
    <property type="nucleotide sequence ID" value="NZ_LQPG01000028.1"/>
</dbReference>
<dbReference type="AlphaFoldDB" id="A0A1X1YEH5"/>
<keyword evidence="5" id="KW-1185">Reference proteome</keyword>
<reference evidence="4 5" key="1">
    <citation type="submission" date="2016-01" db="EMBL/GenBank/DDBJ databases">
        <title>The new phylogeny of the genus Mycobacterium.</title>
        <authorList>
            <person name="Tarcisio F."/>
            <person name="Conor M."/>
            <person name="Antonella G."/>
            <person name="Elisabetta G."/>
            <person name="Giulia F.S."/>
            <person name="Sara T."/>
            <person name="Anna F."/>
            <person name="Clotilde B."/>
            <person name="Roberto B."/>
            <person name="Veronica D.S."/>
            <person name="Fabio R."/>
            <person name="Monica P."/>
            <person name="Olivier J."/>
            <person name="Enrico T."/>
            <person name="Nicola S."/>
        </authorList>
    </citation>
    <scope>NUCLEOTIDE SEQUENCE [LARGE SCALE GENOMIC DNA]</scope>
    <source>
        <strain evidence="4 5">DSM 45394</strain>
    </source>
</reference>
<feature type="domain" description="PPE family C-terminal" evidence="3">
    <location>
        <begin position="304"/>
        <end position="388"/>
    </location>
</feature>
<dbReference type="PANTHER" id="PTHR46766:SF1">
    <property type="entry name" value="GLUTAMINE-RICH PROTEIN 2"/>
    <property type="match status" value="1"/>
</dbReference>
<dbReference type="PANTHER" id="PTHR46766">
    <property type="entry name" value="GLUTAMINE-RICH PROTEIN 2"/>
    <property type="match status" value="1"/>
</dbReference>
<dbReference type="EMBL" id="LQPG01000028">
    <property type="protein sequence ID" value="ORW09486.1"/>
    <property type="molecule type" value="Genomic_DNA"/>
</dbReference>
<feature type="domain" description="PPE" evidence="2">
    <location>
        <begin position="3"/>
        <end position="165"/>
    </location>
</feature>
<evidence type="ECO:0000313" key="4">
    <source>
        <dbReference type="EMBL" id="ORW09486.1"/>
    </source>
</evidence>
<comment type="similarity">
    <text evidence="1">Belongs to the mycobacterial PPE family.</text>
</comment>
<comment type="caution">
    <text evidence="4">The sequence shown here is derived from an EMBL/GenBank/DDBJ whole genome shotgun (WGS) entry which is preliminary data.</text>
</comment>
<dbReference type="InterPro" id="IPR000030">
    <property type="entry name" value="PPE_dom"/>
</dbReference>
<dbReference type="Gene3D" id="1.20.1260.20">
    <property type="entry name" value="PPE superfamily"/>
    <property type="match status" value="1"/>
</dbReference>